<reference evidence="1 3" key="1">
    <citation type="submission" date="2018-05" db="EMBL/GenBank/DDBJ databases">
        <title>Genome Sequence of an Efficient Indole-Degrading Bacterium, Alcaligenes sp.YBY.</title>
        <authorList>
            <person name="Yang B."/>
        </authorList>
    </citation>
    <scope>NUCLEOTIDE SEQUENCE [LARGE SCALE GENOMIC DNA]</scope>
    <source>
        <strain evidence="1 3">YBY</strain>
    </source>
</reference>
<dbReference type="OrthoDB" id="9800373at2"/>
<dbReference type="STRING" id="511.UZ73_05060"/>
<proteinExistence type="predicted"/>
<reference evidence="2 4" key="3">
    <citation type="submission" date="2022-05" db="EMBL/GenBank/DDBJ databases">
        <title>Complete sequence of strain NY11312.</title>
        <authorList>
            <person name="Zhou D."/>
        </authorList>
    </citation>
    <scope>NUCLEOTIDE SEQUENCE [LARGE SCALE GENOMIC DNA]</scope>
    <source>
        <strain evidence="2 4">NY11312</strain>
    </source>
</reference>
<dbReference type="InterPro" id="IPR007523">
    <property type="entry name" value="NDUFAF3/AAMDC"/>
</dbReference>
<dbReference type="EMBL" id="CP096916">
    <property type="protein sequence ID" value="WBM39425.1"/>
    <property type="molecule type" value="Genomic_DNA"/>
</dbReference>
<dbReference type="EMBL" id="QEXO01000002">
    <property type="protein sequence ID" value="PWE14303.1"/>
    <property type="molecule type" value="Genomic_DNA"/>
</dbReference>
<keyword evidence="4" id="KW-1185">Reference proteome</keyword>
<dbReference type="PANTHER" id="PTHR21192:SF2">
    <property type="entry name" value="NADH DEHYDROGENASE [UBIQUINONE] 1 ALPHA SUBCOMPLEX ASSEMBLY FACTOR 3"/>
    <property type="match status" value="1"/>
</dbReference>
<dbReference type="Proteomes" id="UP000245216">
    <property type="component" value="Unassembled WGS sequence"/>
</dbReference>
<reference evidence="1 3" key="2">
    <citation type="submission" date="2018-05" db="EMBL/GenBank/DDBJ databases">
        <authorList>
            <person name="Lanie J.A."/>
            <person name="Ng W.-L."/>
            <person name="Kazmierczak K.M."/>
            <person name="Andrzejewski T.M."/>
            <person name="Davidsen T.M."/>
            <person name="Wayne K.J."/>
            <person name="Tettelin H."/>
            <person name="Glass J.I."/>
            <person name="Rusch D."/>
            <person name="Podicherti R."/>
            <person name="Tsui H.-C.T."/>
            <person name="Winkler M.E."/>
        </authorList>
    </citation>
    <scope>NUCLEOTIDE SEQUENCE [LARGE SCALE GENOMIC DNA]</scope>
    <source>
        <strain evidence="1 3">YBY</strain>
    </source>
</reference>
<name>A0A2U2BJW2_ALCFA</name>
<dbReference type="PANTHER" id="PTHR21192">
    <property type="entry name" value="NUCLEAR PROTEIN E3-3"/>
    <property type="match status" value="1"/>
</dbReference>
<sequence length="147" mass="16243">MQLQREHNPAMNAITAYGDDYVAINFQNHDHSIFFSPEGPVQDLAIQNASELTAVLLRRIAGLESVKQDPMAFLDDAPPARPDNAPELILIGTGQRQHFLHPAVTQEMLQWGIGVEIMDTQAAARTYNILMAEGRKVVAALLIQEKA</sequence>
<protein>
    <submittedName>
        <fullName evidence="2">Mth938-like domain-containing protein</fullName>
    </submittedName>
</protein>
<evidence type="ECO:0000313" key="1">
    <source>
        <dbReference type="EMBL" id="PWE14303.1"/>
    </source>
</evidence>
<dbReference type="RefSeq" id="WP_042484296.1">
    <property type="nucleotide sequence ID" value="NZ_CAXOJJ010000033.1"/>
</dbReference>
<gene>
    <name evidence="1" type="ORF">DF183_06095</name>
    <name evidence="2" type="ORF">M2J83_06310</name>
</gene>
<dbReference type="SUPFAM" id="SSF64076">
    <property type="entry name" value="MTH938-like"/>
    <property type="match status" value="1"/>
</dbReference>
<dbReference type="InterPro" id="IPR036748">
    <property type="entry name" value="MTH938-like_sf"/>
</dbReference>
<organism evidence="1 3">
    <name type="scientific">Alcaligenes faecalis</name>
    <dbReference type="NCBI Taxonomy" id="511"/>
    <lineage>
        <taxon>Bacteria</taxon>
        <taxon>Pseudomonadati</taxon>
        <taxon>Pseudomonadota</taxon>
        <taxon>Betaproteobacteria</taxon>
        <taxon>Burkholderiales</taxon>
        <taxon>Alcaligenaceae</taxon>
        <taxon>Alcaligenes</taxon>
    </lineage>
</organism>
<dbReference type="AlphaFoldDB" id="A0A2U2BJW2"/>
<evidence type="ECO:0000313" key="2">
    <source>
        <dbReference type="EMBL" id="WBM39425.1"/>
    </source>
</evidence>
<evidence type="ECO:0000313" key="3">
    <source>
        <dbReference type="Proteomes" id="UP000245216"/>
    </source>
</evidence>
<dbReference type="CDD" id="cd05560">
    <property type="entry name" value="Xcc1710_like"/>
    <property type="match status" value="1"/>
</dbReference>
<accession>A0A2U2BJW2</accession>
<dbReference type="Gene3D" id="3.40.1230.10">
    <property type="entry name" value="MTH938-like"/>
    <property type="match status" value="1"/>
</dbReference>
<evidence type="ECO:0000313" key="4">
    <source>
        <dbReference type="Proteomes" id="UP001211866"/>
    </source>
</evidence>
<dbReference type="Pfam" id="PF04430">
    <property type="entry name" value="DUF498"/>
    <property type="match status" value="1"/>
</dbReference>
<dbReference type="Proteomes" id="UP001211866">
    <property type="component" value="Chromosome"/>
</dbReference>